<evidence type="ECO:0000259" key="3">
    <source>
        <dbReference type="SMART" id="SM00690"/>
    </source>
</evidence>
<sequence length="200" mass="21862">MQKFLVLASILATAVAQYPDSRPQYGVPSPNAYLPPQVNHPPAQQNEVFISPRPRDAPIDLKVFRHVFVHSAPNDEPQKQEIRRIRGPGGDEKHVNVIFVKAPAPAAPDQQVVDVQNDGGRKTLVYVLLKKAADAPDVKFSGPAPTKPSKPEVYFIRYKDPAQKEAASPAPVPQPSPTIYSLPAQPQETYGTPAQTGYSK</sequence>
<evidence type="ECO:0000256" key="1">
    <source>
        <dbReference type="SAM" id="MobiDB-lite"/>
    </source>
</evidence>
<dbReference type="InterPro" id="IPR004145">
    <property type="entry name" value="DUF243"/>
</dbReference>
<evidence type="ECO:0000313" key="5">
    <source>
        <dbReference type="Proteomes" id="UP001642540"/>
    </source>
</evidence>
<protein>
    <recommendedName>
        <fullName evidence="3">DUF243 domain-containing protein</fullName>
    </recommendedName>
</protein>
<dbReference type="PANTHER" id="PTHR31927">
    <property type="entry name" value="FI07246P-RELATED-RELATED"/>
    <property type="match status" value="1"/>
</dbReference>
<feature type="domain" description="DUF243" evidence="3">
    <location>
        <begin position="61"/>
        <end position="161"/>
    </location>
</feature>
<feature type="region of interest" description="Disordered" evidence="1">
    <location>
        <begin position="20"/>
        <end position="41"/>
    </location>
</feature>
<feature type="compositionally biased region" description="Polar residues" evidence="1">
    <location>
        <begin position="184"/>
        <end position="200"/>
    </location>
</feature>
<reference evidence="4 5" key="1">
    <citation type="submission" date="2024-08" db="EMBL/GenBank/DDBJ databases">
        <authorList>
            <person name="Cucini C."/>
            <person name="Frati F."/>
        </authorList>
    </citation>
    <scope>NUCLEOTIDE SEQUENCE [LARGE SCALE GENOMIC DNA]</scope>
</reference>
<evidence type="ECO:0000313" key="4">
    <source>
        <dbReference type="EMBL" id="CAL8126900.1"/>
    </source>
</evidence>
<accession>A0ABP1RDG2</accession>
<comment type="caution">
    <text evidence="4">The sequence shown here is derived from an EMBL/GenBank/DDBJ whole genome shotgun (WGS) entry which is preliminary data.</text>
</comment>
<dbReference type="Proteomes" id="UP001642540">
    <property type="component" value="Unassembled WGS sequence"/>
</dbReference>
<organism evidence="4 5">
    <name type="scientific">Orchesella dallaii</name>
    <dbReference type="NCBI Taxonomy" id="48710"/>
    <lineage>
        <taxon>Eukaryota</taxon>
        <taxon>Metazoa</taxon>
        <taxon>Ecdysozoa</taxon>
        <taxon>Arthropoda</taxon>
        <taxon>Hexapoda</taxon>
        <taxon>Collembola</taxon>
        <taxon>Entomobryomorpha</taxon>
        <taxon>Entomobryoidea</taxon>
        <taxon>Orchesellidae</taxon>
        <taxon>Orchesellinae</taxon>
        <taxon>Orchesella</taxon>
    </lineage>
</organism>
<feature type="signal peptide" evidence="2">
    <location>
        <begin position="1"/>
        <end position="16"/>
    </location>
</feature>
<gene>
    <name evidence="4" type="ORF">ODALV1_LOCUS21605</name>
</gene>
<keyword evidence="5" id="KW-1185">Reference proteome</keyword>
<feature type="region of interest" description="Disordered" evidence="1">
    <location>
        <begin position="158"/>
        <end position="200"/>
    </location>
</feature>
<keyword evidence="2" id="KW-0732">Signal</keyword>
<dbReference type="Pfam" id="PF03103">
    <property type="entry name" value="DUF243"/>
    <property type="match status" value="1"/>
</dbReference>
<dbReference type="SMART" id="SM00690">
    <property type="entry name" value="DM5"/>
    <property type="match status" value="1"/>
</dbReference>
<dbReference type="EMBL" id="CAXLJM020000072">
    <property type="protein sequence ID" value="CAL8126900.1"/>
    <property type="molecule type" value="Genomic_DNA"/>
</dbReference>
<name>A0ABP1RDG2_9HEXA</name>
<proteinExistence type="predicted"/>
<feature type="chain" id="PRO_5046491916" description="DUF243 domain-containing protein" evidence="2">
    <location>
        <begin position="17"/>
        <end position="200"/>
    </location>
</feature>
<evidence type="ECO:0000256" key="2">
    <source>
        <dbReference type="SAM" id="SignalP"/>
    </source>
</evidence>